<dbReference type="EMBL" id="VTDZ01000048">
    <property type="protein sequence ID" value="TYS13060.1"/>
    <property type="molecule type" value="Genomic_DNA"/>
</dbReference>
<dbReference type="EMBL" id="FKEV01000001">
    <property type="protein sequence ID" value="SAD45614.1"/>
    <property type="molecule type" value="Genomic_DNA"/>
</dbReference>
<evidence type="ECO:0000313" key="2">
    <source>
        <dbReference type="EMBL" id="SAD45614.1"/>
    </source>
</evidence>
<comment type="caution">
    <text evidence="3">The sequence shown here is derived from an EMBL/GenBank/DDBJ whole genome shotgun (WGS) entry which is preliminary data.</text>
</comment>
<reference evidence="2 4" key="1">
    <citation type="submission" date="2016-03" db="EMBL/GenBank/DDBJ databases">
        <authorList>
            <consortium name="Pathogen Informatics"/>
        </authorList>
    </citation>
    <scope>NUCLEOTIDE SEQUENCE [LARGE SCALE GENOMIC DNA]</scope>
    <source>
        <strain evidence="2">E552</strain>
        <strain evidence="4">e552</strain>
    </source>
</reference>
<name>A0AAE9BI90_9ENTR</name>
<accession>A0AAE9BI90</accession>
<dbReference type="Proteomes" id="UP000077295">
    <property type="component" value="Unassembled WGS sequence"/>
</dbReference>
<reference evidence="3 5" key="2">
    <citation type="submission" date="2019-08" db="EMBL/GenBank/DDBJ databases">
        <title>Whole genome sequence analysis of bacterial isolates in patients.</title>
        <authorList>
            <person name="Jeong K.C."/>
        </authorList>
    </citation>
    <scope>NUCLEOTIDE SEQUENCE [LARGE SCALE GENOMIC DNA]</scope>
    <source>
        <strain evidence="3 5">KCJ3K342</strain>
    </source>
</reference>
<organism evidence="3 5">
    <name type="scientific">Enterobacter hormaechei</name>
    <dbReference type="NCBI Taxonomy" id="158836"/>
    <lineage>
        <taxon>Bacteria</taxon>
        <taxon>Pseudomonadati</taxon>
        <taxon>Pseudomonadota</taxon>
        <taxon>Gammaproteobacteria</taxon>
        <taxon>Enterobacterales</taxon>
        <taxon>Enterobacteriaceae</taxon>
        <taxon>Enterobacter</taxon>
        <taxon>Enterobacter cloacae complex</taxon>
    </lineage>
</organism>
<feature type="transmembrane region" description="Helical" evidence="1">
    <location>
        <begin position="68"/>
        <end position="86"/>
    </location>
</feature>
<dbReference type="AlphaFoldDB" id="A0AAE9BI90"/>
<keyword evidence="1" id="KW-0472">Membrane</keyword>
<evidence type="ECO:0000256" key="1">
    <source>
        <dbReference type="SAM" id="Phobius"/>
    </source>
</evidence>
<keyword evidence="1" id="KW-0812">Transmembrane</keyword>
<evidence type="ECO:0000313" key="5">
    <source>
        <dbReference type="Proteomes" id="UP000322612"/>
    </source>
</evidence>
<feature type="transmembrane region" description="Helical" evidence="1">
    <location>
        <begin position="14"/>
        <end position="32"/>
    </location>
</feature>
<sequence length="92" mass="10330">MDITTLARKWGSRLLKAVWFVLISFLAGRMLGPSTAYINHDVATAICGFIYGDIDGETMYETYTNIDILILLTSATIVCLITLKIFNKTRNH</sequence>
<dbReference type="RefSeq" id="WP_003858398.1">
    <property type="nucleotide sequence ID" value="NZ_CAYQIB010000001.1"/>
</dbReference>
<keyword evidence="1" id="KW-1133">Transmembrane helix</keyword>
<proteinExistence type="predicted"/>
<dbReference type="Proteomes" id="UP000322612">
    <property type="component" value="Unassembled WGS sequence"/>
</dbReference>
<evidence type="ECO:0000313" key="3">
    <source>
        <dbReference type="EMBL" id="TYS13060.1"/>
    </source>
</evidence>
<gene>
    <name evidence="3" type="ORF">FZC81_12595</name>
    <name evidence="2" type="ORF">SAMEA2273187_00113</name>
</gene>
<evidence type="ECO:0000313" key="4">
    <source>
        <dbReference type="Proteomes" id="UP000077295"/>
    </source>
</evidence>
<protein>
    <submittedName>
        <fullName evidence="3">Uncharacterized protein</fullName>
    </submittedName>
</protein>